<name>I3NBB7_ICTTR</name>
<proteinExistence type="inferred from homology"/>
<evidence type="ECO:0000256" key="2">
    <source>
        <dbReference type="ARBA" id="ARBA00004174"/>
    </source>
</evidence>
<organism evidence="18 19">
    <name type="scientific">Ictidomys tridecemlineatus</name>
    <name type="common">Thirteen-lined ground squirrel</name>
    <name type="synonym">Spermophilus tridecemlineatus</name>
    <dbReference type="NCBI Taxonomy" id="43179"/>
    <lineage>
        <taxon>Eukaryota</taxon>
        <taxon>Metazoa</taxon>
        <taxon>Chordata</taxon>
        <taxon>Craniata</taxon>
        <taxon>Vertebrata</taxon>
        <taxon>Euteleostomi</taxon>
        <taxon>Mammalia</taxon>
        <taxon>Eutheria</taxon>
        <taxon>Euarchontoglires</taxon>
        <taxon>Glires</taxon>
        <taxon>Rodentia</taxon>
        <taxon>Sciuromorpha</taxon>
        <taxon>Sciuridae</taxon>
        <taxon>Xerinae</taxon>
        <taxon>Marmotini</taxon>
        <taxon>Ictidomys</taxon>
    </lineage>
</organism>
<keyword evidence="8 15" id="KW-0492">Microsome</keyword>
<feature type="region of interest" description="Disordered" evidence="16">
    <location>
        <begin position="1"/>
        <end position="36"/>
    </location>
</feature>
<evidence type="ECO:0000256" key="11">
    <source>
        <dbReference type="ARBA" id="ARBA00023033"/>
    </source>
</evidence>
<protein>
    <recommendedName>
        <fullName evidence="15">Cytochrome P450</fullName>
        <ecNumber evidence="15">1.14.14.1</ecNumber>
    </recommendedName>
</protein>
<reference evidence="18" key="2">
    <citation type="submission" date="2025-08" db="UniProtKB">
        <authorList>
            <consortium name="Ensembl"/>
        </authorList>
    </citation>
    <scope>IDENTIFICATION</scope>
</reference>
<accession>I3NBB7</accession>
<keyword evidence="11 14" id="KW-0503">Monooxygenase</keyword>
<evidence type="ECO:0000256" key="5">
    <source>
        <dbReference type="ARBA" id="ARBA00022617"/>
    </source>
</evidence>
<dbReference type="PRINTS" id="PR01684">
    <property type="entry name" value="EP450ICYP2A"/>
</dbReference>
<keyword evidence="10 13" id="KW-0408">Iron</keyword>
<dbReference type="GO" id="GO:0005506">
    <property type="term" value="F:iron ion binding"/>
    <property type="evidence" value="ECO:0007669"/>
    <property type="project" value="UniProtKB-UniRule"/>
</dbReference>
<dbReference type="PANTHER" id="PTHR24300">
    <property type="entry name" value="CYTOCHROME P450 508A4-RELATED"/>
    <property type="match status" value="1"/>
</dbReference>
<dbReference type="PANTHER" id="PTHR24300:SF153">
    <property type="entry name" value="CYTOCHROME P450 2G1-LIKE-RELATED"/>
    <property type="match status" value="1"/>
</dbReference>
<dbReference type="PROSITE" id="PS00086">
    <property type="entry name" value="CYTOCHROME_P450"/>
    <property type="match status" value="1"/>
</dbReference>
<comment type="cofactor">
    <cofactor evidence="1 13 15">
        <name>heme</name>
        <dbReference type="ChEBI" id="CHEBI:30413"/>
    </cofactor>
</comment>
<comment type="subcellular location">
    <subcellularLocation>
        <location evidence="3 15">Endoplasmic reticulum membrane</location>
        <topology evidence="3">Peripheral membrane protein</topology>
    </subcellularLocation>
    <subcellularLocation>
        <location evidence="2 15">Microsome membrane</location>
        <topology evidence="2">Peripheral membrane protein</topology>
    </subcellularLocation>
</comment>
<comment type="similarity">
    <text evidence="4 14">Belongs to the cytochrome P450 family.</text>
</comment>
<comment type="catalytic activity">
    <reaction evidence="15">
        <text>an organic molecule + reduced [NADPH--hemoprotein reductase] + O2 = an alcohol + oxidized [NADPH--hemoprotein reductase] + H2O + H(+)</text>
        <dbReference type="Rhea" id="RHEA:17149"/>
        <dbReference type="Rhea" id="RHEA-COMP:11964"/>
        <dbReference type="Rhea" id="RHEA-COMP:11965"/>
        <dbReference type="ChEBI" id="CHEBI:15377"/>
        <dbReference type="ChEBI" id="CHEBI:15378"/>
        <dbReference type="ChEBI" id="CHEBI:15379"/>
        <dbReference type="ChEBI" id="CHEBI:30879"/>
        <dbReference type="ChEBI" id="CHEBI:57618"/>
        <dbReference type="ChEBI" id="CHEBI:58210"/>
        <dbReference type="ChEBI" id="CHEBI:142491"/>
        <dbReference type="EC" id="1.14.14.1"/>
    </reaction>
</comment>
<evidence type="ECO:0000256" key="16">
    <source>
        <dbReference type="SAM" id="MobiDB-lite"/>
    </source>
</evidence>
<dbReference type="GO" id="GO:0019373">
    <property type="term" value="P:epoxygenase P450 pathway"/>
    <property type="evidence" value="ECO:0007669"/>
    <property type="project" value="TreeGrafter"/>
</dbReference>
<dbReference type="InterPro" id="IPR017972">
    <property type="entry name" value="Cyt_P450_CS"/>
</dbReference>
<dbReference type="InParanoid" id="I3NBB7"/>
<comment type="function">
    <text evidence="15">Cytochromes P450 are a group of heme-thiolate monooxygenases.</text>
</comment>
<keyword evidence="12 17" id="KW-0472">Membrane</keyword>
<evidence type="ECO:0000256" key="17">
    <source>
        <dbReference type="SAM" id="Phobius"/>
    </source>
</evidence>
<gene>
    <name evidence="18" type="primary">LOC101959274</name>
</gene>
<evidence type="ECO:0000256" key="3">
    <source>
        <dbReference type="ARBA" id="ARBA00004406"/>
    </source>
</evidence>
<evidence type="ECO:0000256" key="1">
    <source>
        <dbReference type="ARBA" id="ARBA00001971"/>
    </source>
</evidence>
<dbReference type="GO" id="GO:0006805">
    <property type="term" value="P:xenobiotic metabolic process"/>
    <property type="evidence" value="ECO:0007669"/>
    <property type="project" value="TreeGrafter"/>
</dbReference>
<reference evidence="19" key="1">
    <citation type="submission" date="2011-11" db="EMBL/GenBank/DDBJ databases">
        <title>The Draft Genome of Spermophilus tridecemlineatus.</title>
        <authorList>
            <consortium name="The Broad Institute Genome Assembly &amp; Analysis Group"/>
            <consortium name="Computational R&amp;D Group"/>
            <consortium name="and Sequencing Platform"/>
            <person name="Di Palma F."/>
            <person name="Alfoldi J."/>
            <person name="Johnson J."/>
            <person name="Berlin A."/>
            <person name="Gnerre S."/>
            <person name="Jaffe D."/>
            <person name="MacCallum I."/>
            <person name="Young S."/>
            <person name="Walker B.J."/>
            <person name="Lindblad-Toh K."/>
        </authorList>
    </citation>
    <scope>NUCLEOTIDE SEQUENCE [LARGE SCALE GENOMIC DNA]</scope>
</reference>
<keyword evidence="6 13" id="KW-0479">Metal-binding</keyword>
<dbReference type="InterPro" id="IPR002401">
    <property type="entry name" value="Cyt_P450_E_grp-I"/>
</dbReference>
<dbReference type="PRINTS" id="PR00463">
    <property type="entry name" value="EP450I"/>
</dbReference>
<dbReference type="PRINTS" id="PR00385">
    <property type="entry name" value="P450"/>
</dbReference>
<feature type="compositionally biased region" description="Basic and acidic residues" evidence="16">
    <location>
        <begin position="25"/>
        <end position="35"/>
    </location>
</feature>
<dbReference type="STRING" id="43179.ENSSTOP00000021664"/>
<sequence>MVKKREIWKGLETGRGGTWEPQTLRGRESSGKDPAELPAPPRLCLGLAGACTAPSSSCWACPGPALRPAQPMALPMALLSFFLLLLLVGLALWSRAKDTGADLPPGPPPLPGLGNLLQLPGAPLLQALLRLKDQYGPVFTVRLGRTPVVVLCGAQAVREAPVNQADAFGGRADLAISEKTHRGYGIAFSQGERWRTLRRFALTTLRDLGLGRRSLEERIQESKFYVKFKTSRELQGTPLDPTFPIRRSTANIICSVVSGRRLHFQDEDFKAFLGLLAEHLKQMDTCWVQAYGLFPALLRHLPGPHNRLFEVFEKQKEFVAQVVKEHQVSLDPAQPRDFIDAFLISMQQEQGDPHTEFNQENLLNSALDIFFAGMETTSTTLRYGLLILLKFPQGAELIQQEIDQVVGPERRPCLGDRPGMPYTEAALHEIQRLVDIMPLGVPRAVTRDTEFRGYHIPKGTTVFPLLHSVLHDPDQFQDPSCFQPQRFLDAGGAFRRSPAFLPFSAGRRACPGEALARAELFLYLTWLLQRFSPTSPLPPSALPAAPGQWLREAATPFPAHPAAATALQTQGHLPP</sequence>
<dbReference type="Proteomes" id="UP000005215">
    <property type="component" value="Unassembled WGS sequence"/>
</dbReference>
<evidence type="ECO:0000256" key="9">
    <source>
        <dbReference type="ARBA" id="ARBA00023002"/>
    </source>
</evidence>
<dbReference type="EMBL" id="AGTP01089076">
    <property type="status" value="NOT_ANNOTATED_CDS"/>
    <property type="molecule type" value="Genomic_DNA"/>
</dbReference>
<dbReference type="InterPro" id="IPR036396">
    <property type="entry name" value="Cyt_P450_sf"/>
</dbReference>
<keyword evidence="19" id="KW-1185">Reference proteome</keyword>
<evidence type="ECO:0000256" key="10">
    <source>
        <dbReference type="ARBA" id="ARBA00023004"/>
    </source>
</evidence>
<dbReference type="GO" id="GO:0008392">
    <property type="term" value="F:arachidonate epoxygenase activity"/>
    <property type="evidence" value="ECO:0007669"/>
    <property type="project" value="TreeGrafter"/>
</dbReference>
<evidence type="ECO:0000256" key="13">
    <source>
        <dbReference type="PIRSR" id="PIRSR602401-1"/>
    </source>
</evidence>
<evidence type="ECO:0000313" key="19">
    <source>
        <dbReference type="Proteomes" id="UP000005215"/>
    </source>
</evidence>
<dbReference type="Pfam" id="PF00067">
    <property type="entry name" value="p450"/>
    <property type="match status" value="1"/>
</dbReference>
<dbReference type="InterPro" id="IPR001128">
    <property type="entry name" value="Cyt_P450"/>
</dbReference>
<keyword evidence="17" id="KW-0812">Transmembrane</keyword>
<keyword evidence="5 13" id="KW-0349">Heme</keyword>
<dbReference type="CDD" id="cd11026">
    <property type="entry name" value="CYP2"/>
    <property type="match status" value="1"/>
</dbReference>
<dbReference type="Gene3D" id="1.10.630.10">
    <property type="entry name" value="Cytochrome P450"/>
    <property type="match status" value="1"/>
</dbReference>
<evidence type="ECO:0000256" key="14">
    <source>
        <dbReference type="RuleBase" id="RU000461"/>
    </source>
</evidence>
<dbReference type="EC" id="1.14.14.1" evidence="15"/>
<evidence type="ECO:0000256" key="7">
    <source>
        <dbReference type="ARBA" id="ARBA00022824"/>
    </source>
</evidence>
<dbReference type="GO" id="GO:0020037">
    <property type="term" value="F:heme binding"/>
    <property type="evidence" value="ECO:0007669"/>
    <property type="project" value="UniProtKB-UniRule"/>
</dbReference>
<evidence type="ECO:0000256" key="15">
    <source>
        <dbReference type="RuleBase" id="RU368053"/>
    </source>
</evidence>
<dbReference type="eggNOG" id="KOG0156">
    <property type="taxonomic scope" value="Eukaryota"/>
</dbReference>
<keyword evidence="7 15" id="KW-0256">Endoplasmic reticulum</keyword>
<dbReference type="Ensembl" id="ENSSTOT00000025201.2">
    <property type="protein sequence ID" value="ENSSTOP00000021664.2"/>
    <property type="gene ID" value="ENSSTOG00000020560.2"/>
</dbReference>
<keyword evidence="17" id="KW-1133">Transmembrane helix</keyword>
<evidence type="ECO:0000256" key="4">
    <source>
        <dbReference type="ARBA" id="ARBA00010617"/>
    </source>
</evidence>
<dbReference type="GO" id="GO:0005789">
    <property type="term" value="C:endoplasmic reticulum membrane"/>
    <property type="evidence" value="ECO:0007669"/>
    <property type="project" value="UniProtKB-SubCell"/>
</dbReference>
<dbReference type="InterPro" id="IPR050182">
    <property type="entry name" value="Cytochrome_P450_fam2"/>
</dbReference>
<feature type="transmembrane region" description="Helical" evidence="17">
    <location>
        <begin position="73"/>
        <end position="93"/>
    </location>
</feature>
<dbReference type="FunFam" id="1.10.630.10:FF:000238">
    <property type="entry name" value="Cytochrome P450 2A6"/>
    <property type="match status" value="1"/>
</dbReference>
<dbReference type="AlphaFoldDB" id="I3NBB7"/>
<reference evidence="18" key="3">
    <citation type="submission" date="2025-09" db="UniProtKB">
        <authorList>
            <consortium name="Ensembl"/>
        </authorList>
    </citation>
    <scope>IDENTIFICATION</scope>
</reference>
<dbReference type="InterPro" id="IPR008067">
    <property type="entry name" value="Cyt_P450_E_grp-I_CYP2A-like"/>
</dbReference>
<dbReference type="EMBL" id="AGTP01089077">
    <property type="status" value="NOT_ANNOTATED_CDS"/>
    <property type="molecule type" value="Genomic_DNA"/>
</dbReference>
<evidence type="ECO:0000256" key="8">
    <source>
        <dbReference type="ARBA" id="ARBA00022848"/>
    </source>
</evidence>
<feature type="binding site" description="axial binding residue" evidence="13">
    <location>
        <position position="510"/>
    </location>
    <ligand>
        <name>heme</name>
        <dbReference type="ChEBI" id="CHEBI:30413"/>
    </ligand>
    <ligandPart>
        <name>Fe</name>
        <dbReference type="ChEBI" id="CHEBI:18248"/>
    </ligandPart>
</feature>
<evidence type="ECO:0000313" key="18">
    <source>
        <dbReference type="Ensembl" id="ENSSTOP00000021664.2"/>
    </source>
</evidence>
<dbReference type="GO" id="GO:0016712">
    <property type="term" value="F:oxidoreductase activity, acting on paired donors, with incorporation or reduction of molecular oxygen, reduced flavin or flavoprotein as one donor, and incorporation of one atom of oxygen"/>
    <property type="evidence" value="ECO:0007669"/>
    <property type="project" value="UniProtKB-EC"/>
</dbReference>
<dbReference type="GeneTree" id="ENSGT00940000157162"/>
<dbReference type="HOGENOM" id="CLU_001570_22_3_1"/>
<evidence type="ECO:0000256" key="12">
    <source>
        <dbReference type="ARBA" id="ARBA00023136"/>
    </source>
</evidence>
<dbReference type="SUPFAM" id="SSF48264">
    <property type="entry name" value="Cytochrome P450"/>
    <property type="match status" value="1"/>
</dbReference>
<keyword evidence="9 14" id="KW-0560">Oxidoreductase</keyword>
<evidence type="ECO:0000256" key="6">
    <source>
        <dbReference type="ARBA" id="ARBA00022723"/>
    </source>
</evidence>